<feature type="region of interest" description="Disordered" evidence="1">
    <location>
        <begin position="1419"/>
        <end position="1440"/>
    </location>
</feature>
<feature type="compositionally biased region" description="Basic and acidic residues" evidence="1">
    <location>
        <begin position="1082"/>
        <end position="1096"/>
    </location>
</feature>
<feature type="region of interest" description="Disordered" evidence="1">
    <location>
        <begin position="317"/>
        <end position="342"/>
    </location>
</feature>
<feature type="compositionally biased region" description="Pro residues" evidence="1">
    <location>
        <begin position="3199"/>
        <end position="3209"/>
    </location>
</feature>
<feature type="region of interest" description="Disordered" evidence="1">
    <location>
        <begin position="818"/>
        <end position="867"/>
    </location>
</feature>
<evidence type="ECO:0000259" key="2">
    <source>
        <dbReference type="Pfam" id="PF08373"/>
    </source>
</evidence>
<dbReference type="InterPro" id="IPR013584">
    <property type="entry name" value="RAP"/>
</dbReference>
<feature type="region of interest" description="Disordered" evidence="1">
    <location>
        <begin position="1795"/>
        <end position="1824"/>
    </location>
</feature>
<feature type="compositionally biased region" description="Basic residues" evidence="1">
    <location>
        <begin position="4590"/>
        <end position="4603"/>
    </location>
</feature>
<feature type="compositionally biased region" description="Basic and acidic residues" evidence="1">
    <location>
        <begin position="4662"/>
        <end position="4671"/>
    </location>
</feature>
<feature type="compositionally biased region" description="Basic residues" evidence="1">
    <location>
        <begin position="734"/>
        <end position="745"/>
    </location>
</feature>
<feature type="compositionally biased region" description="Basic and acidic residues" evidence="1">
    <location>
        <begin position="820"/>
        <end position="836"/>
    </location>
</feature>
<feature type="region of interest" description="Disordered" evidence="1">
    <location>
        <begin position="2816"/>
        <end position="2881"/>
    </location>
</feature>
<feature type="region of interest" description="Disordered" evidence="1">
    <location>
        <begin position="2956"/>
        <end position="3044"/>
    </location>
</feature>
<feature type="compositionally biased region" description="Basic and acidic residues" evidence="1">
    <location>
        <begin position="321"/>
        <end position="331"/>
    </location>
</feature>
<feature type="region of interest" description="Disordered" evidence="1">
    <location>
        <begin position="1995"/>
        <end position="2017"/>
    </location>
</feature>
<dbReference type="Pfam" id="PF08373">
    <property type="entry name" value="RAP"/>
    <property type="match status" value="1"/>
</dbReference>
<feature type="domain" description="RAP" evidence="2">
    <location>
        <begin position="4447"/>
        <end position="4474"/>
    </location>
</feature>
<feature type="compositionally biased region" description="Basic and acidic residues" evidence="1">
    <location>
        <begin position="3109"/>
        <end position="3121"/>
    </location>
</feature>
<comment type="caution">
    <text evidence="3">The sequence shown here is derived from an EMBL/GenBank/DDBJ whole genome shotgun (WGS) entry which is preliminary data.</text>
</comment>
<feature type="region of interest" description="Disordered" evidence="1">
    <location>
        <begin position="4516"/>
        <end position="4538"/>
    </location>
</feature>
<evidence type="ECO:0000313" key="4">
    <source>
        <dbReference type="Proteomes" id="UP000224006"/>
    </source>
</evidence>
<feature type="compositionally biased region" description="Basic and acidic residues" evidence="1">
    <location>
        <begin position="4421"/>
        <end position="4430"/>
    </location>
</feature>
<feature type="compositionally biased region" description="Low complexity" evidence="1">
    <location>
        <begin position="2833"/>
        <end position="2846"/>
    </location>
</feature>
<feature type="compositionally biased region" description="Basic and acidic residues" evidence="1">
    <location>
        <begin position="437"/>
        <end position="450"/>
    </location>
</feature>
<feature type="region of interest" description="Disordered" evidence="1">
    <location>
        <begin position="2629"/>
        <end position="2686"/>
    </location>
</feature>
<keyword evidence="4" id="KW-1185">Reference proteome</keyword>
<dbReference type="OrthoDB" id="2019031at2759"/>
<feature type="region of interest" description="Disordered" evidence="1">
    <location>
        <begin position="1255"/>
        <end position="1279"/>
    </location>
</feature>
<feature type="region of interest" description="Disordered" evidence="1">
    <location>
        <begin position="4191"/>
        <end position="4244"/>
    </location>
</feature>
<evidence type="ECO:0000313" key="3">
    <source>
        <dbReference type="EMBL" id="PFH35841.1"/>
    </source>
</evidence>
<evidence type="ECO:0000256" key="1">
    <source>
        <dbReference type="SAM" id="MobiDB-lite"/>
    </source>
</evidence>
<feature type="region of interest" description="Disordered" evidence="1">
    <location>
        <begin position="4476"/>
        <end position="4500"/>
    </location>
</feature>
<dbReference type="KEGG" id="bbes:BESB_054920"/>
<feature type="region of interest" description="Disordered" evidence="1">
    <location>
        <begin position="3679"/>
        <end position="3702"/>
    </location>
</feature>
<feature type="compositionally biased region" description="Basic and acidic residues" evidence="1">
    <location>
        <begin position="3768"/>
        <end position="3786"/>
    </location>
</feature>
<feature type="region of interest" description="Disordered" evidence="1">
    <location>
        <begin position="3911"/>
        <end position="3941"/>
    </location>
</feature>
<feature type="compositionally biased region" description="Basic and acidic residues" evidence="1">
    <location>
        <begin position="3515"/>
        <end position="3538"/>
    </location>
</feature>
<feature type="compositionally biased region" description="Basic and acidic residues" evidence="1">
    <location>
        <begin position="3187"/>
        <end position="3196"/>
    </location>
</feature>
<dbReference type="EMBL" id="NWUJ01000004">
    <property type="protein sequence ID" value="PFH35841.1"/>
    <property type="molecule type" value="Genomic_DNA"/>
</dbReference>
<dbReference type="Proteomes" id="UP000224006">
    <property type="component" value="Chromosome IV"/>
</dbReference>
<feature type="region of interest" description="Disordered" evidence="1">
    <location>
        <begin position="1902"/>
        <end position="1924"/>
    </location>
</feature>
<feature type="region of interest" description="Disordered" evidence="1">
    <location>
        <begin position="2503"/>
        <end position="2546"/>
    </location>
</feature>
<feature type="region of interest" description="Disordered" evidence="1">
    <location>
        <begin position="706"/>
        <end position="746"/>
    </location>
</feature>
<feature type="compositionally biased region" description="Polar residues" evidence="1">
    <location>
        <begin position="4520"/>
        <end position="4536"/>
    </location>
</feature>
<name>A0A2A9MHV6_BESBE</name>
<proteinExistence type="predicted"/>
<accession>A0A2A9MHV6</accession>
<feature type="region of interest" description="Disordered" evidence="1">
    <location>
        <begin position="4554"/>
        <end position="4671"/>
    </location>
</feature>
<feature type="compositionally biased region" description="Basic and acidic residues" evidence="1">
    <location>
        <begin position="1795"/>
        <end position="1813"/>
    </location>
</feature>
<feature type="region of interest" description="Disordered" evidence="1">
    <location>
        <begin position="2044"/>
        <end position="2077"/>
    </location>
</feature>
<feature type="compositionally biased region" description="Polar residues" evidence="1">
    <location>
        <begin position="4619"/>
        <end position="4635"/>
    </location>
</feature>
<feature type="region of interest" description="Disordered" evidence="1">
    <location>
        <begin position="3515"/>
        <end position="3539"/>
    </location>
</feature>
<feature type="region of interest" description="Disordered" evidence="1">
    <location>
        <begin position="3767"/>
        <end position="3786"/>
    </location>
</feature>
<feature type="compositionally biased region" description="Polar residues" evidence="1">
    <location>
        <begin position="2739"/>
        <end position="2772"/>
    </location>
</feature>
<feature type="region of interest" description="Disordered" evidence="1">
    <location>
        <begin position="2725"/>
        <end position="2772"/>
    </location>
</feature>
<feature type="compositionally biased region" description="Polar residues" evidence="1">
    <location>
        <begin position="4476"/>
        <end position="4490"/>
    </location>
</feature>
<feature type="compositionally biased region" description="Basic and acidic residues" evidence="1">
    <location>
        <begin position="3228"/>
        <end position="3243"/>
    </location>
</feature>
<feature type="compositionally biased region" description="Polar residues" evidence="1">
    <location>
        <begin position="4409"/>
        <end position="4420"/>
    </location>
</feature>
<protein>
    <recommendedName>
        <fullName evidence="2">RAP domain-containing protein</fullName>
    </recommendedName>
</protein>
<feature type="region of interest" description="Disordered" evidence="1">
    <location>
        <begin position="4399"/>
        <end position="4437"/>
    </location>
</feature>
<feature type="compositionally biased region" description="Polar residues" evidence="1">
    <location>
        <begin position="4230"/>
        <end position="4241"/>
    </location>
</feature>
<feature type="region of interest" description="Disordered" evidence="1">
    <location>
        <begin position="1077"/>
        <end position="1106"/>
    </location>
</feature>
<feature type="region of interest" description="Disordered" evidence="1">
    <location>
        <begin position="422"/>
        <end position="450"/>
    </location>
</feature>
<dbReference type="GeneID" id="40310421"/>
<dbReference type="VEuPathDB" id="ToxoDB:BESB_054920"/>
<gene>
    <name evidence="3" type="ORF">BESB_054920</name>
</gene>
<reference evidence="3 4" key="1">
    <citation type="submission" date="2017-09" db="EMBL/GenBank/DDBJ databases">
        <title>Genome sequencing of Besnoitia besnoiti strain Bb-Ger1.</title>
        <authorList>
            <person name="Schares G."/>
            <person name="Venepally P."/>
            <person name="Lorenzi H.A."/>
        </authorList>
    </citation>
    <scope>NUCLEOTIDE SEQUENCE [LARGE SCALE GENOMIC DNA]</scope>
    <source>
        <strain evidence="3 4">Bb-Ger1</strain>
    </source>
</reference>
<feature type="region of interest" description="Disordered" evidence="1">
    <location>
        <begin position="213"/>
        <end position="241"/>
    </location>
</feature>
<feature type="compositionally biased region" description="Basic and acidic residues" evidence="1">
    <location>
        <begin position="2960"/>
        <end position="2970"/>
    </location>
</feature>
<feature type="region of interest" description="Disordered" evidence="1">
    <location>
        <begin position="3180"/>
        <end position="3269"/>
    </location>
</feature>
<sequence length="4671" mass="499563">MRNFRISELYLSYSWAEQNWDEESPAYGEGAGLYVGGGSGFQQSRHGCLNGPSVAAVVPDVACAVQINTWPRSAVSFQNGSPHFLGLTCPRNGAPIVHYSSAACRAALGDARDALKAIPASRLHPYTSAKKGSLSFLVTGASISNGHTDWCASVGAEGTKHASPRPLQALHSPTADHGDARATRPCGFLFRGHRLVHQAGRFFLAATSRSLQRSSRQCHPQGRPEAPRWAPSRGPPLLASAASASDWVRADRFPRFGSGCGRQRLPWPPAGIHDRGRGIATRQLSAGRSSVSDDARGAAEGHRLTPPWLRERRRRPVRMSGEPRDVQDGNKEATASFPGFRGPLGTPAGATRDCAGQWSVRALHGVTRLEDMWSLLQQHNLHRLSGVELANILLRLFALSSSTADNGRGDMSDARDAEHGEIQLQDVEAAPHSRKTAPWDRHNQRGRPEARLTRLREEMKRHPIFKDILSILPNKAGSLSASLSVALLHALAGFGLRPSTALLRRAADTITRRALLPMLGPSAASAAERKTPRQRVEEREALTAAELSQLWAACETLVPLRREQLFPALVELTVRQFSALATRWETLASGRRLADSIDAEKGTSKDRQAQLYDCVSGRENREEAQVGGAHAHRTPDALSWSKHRLDSPGGLAHRRSDWAELSRHLGFVAAVARAAAGIKLGIYHDSFVQALERVVTAVLRQGLHLASAPPASQPRDSPDASASESFNGRERAPRAKPSRGSRRHLVAPSCSAFTRDGSSHRPWIAVDVATILARLVYSLTKLKQNHDQQPCVGDSQMWSGRPRGLPNATGCGLLTPTEDTAGRETTEQHEATRNDSDVAALPPHHRRPRVESASQWNDGGDRCVGSSTDTEGLLENFLAFFAIAAERVLPVHSQLPQLLGATAFLVEERVEKMQQVLSAWTRTPDAGGQPRRLPDNHMFVESGGQDARSFEEAQRCGSDCDAAPEFWSMRSIAENLSCLLSVATQAIRREASRMHSLPNTVNLLIALDSLEVSRSRLVALNSGSESAGDCEQMNRFPLTTFAGSRRSPAEERNADVESVLQQLATRIHVQLSALKIPSGSTEHSDPEMEQHVDRKGAGRGASSCGSLDQLPPEASLAVKHVHLLENCSSLVRLLLRLNRRDTAELAANRVQGIIGRSSARLRGQPLAFDTREGLCTMHAGVEAGRSLADTDVQGPKVGHLAGGGGGSEWLASVQAEATRKLQELQFSREFRRQIQWADSVEEVLSVVDSATSGCGRMLTDTRPSQASLRAGDRGIPRPTPDLGTDELGIPYLDSLSLSSALHRLAVVKNWGGVDPAGSSGLAGATPRPRAGQGSVRSATSQRAEDEVRAHSTRLWHDRRMHKLLVTVFAQLPSMDHQASRILWAFEKLEFFEPSVFASLIKSSTASKGPAFMTGAGRTTEMEIPPDGVPTPPSPLEGGSTHRPATGAPAYWTASMQQQLPVRLFSRLSELAAAQEMDGTQLASALRVVANIKARGFFSAPCQATGDIVGMSALATAPGVTASSVDTLETEAVSRSAAASWPAGASSVECESNLRDSFRRRLLLVAPSLSALDASTALFSLASLGWYSEGSGDAPSCLPGEVGEAQDGVAQTSAGGDAVVGAVLRRLRMEISKCNAQAFTNAIWAVAVMASCRRRRKDQRQLKNRCSEHALIGEPLGSAQGGLDSLAPGDDATGAEWRHFHRQTENGDFLTGLTAAHDTDDLAVYTEPVALTLEEKLFLDTVRQRLSAQVPMLDKEALSMLLLAGLMLRWQEPELLLAAVRRALVLLRHAQVRRRDAQHIKRERGGKEHRRSAEDSPGSQPSFLASAGVPSALLEPTAAAEELQSGHENSRGTGELHSRVWAILAMLAQQSLNQCGGVSEVSGGGGERAEISTRAIAGIQSGDAHVTSAAPAHSPQGNRSPGKAGTLRRMYCPTLSVVEREAIGVLKADLELVLRRTGWPPPKDYWRARHAQSILLSLMTMQRDRVRLPELAAADSARFSRPSESARQQPPAGIVGDALLEPSPVEHSALLSLLETFVARSVEHANTELTGPKETGSRSASPLSRTEPGNAAGERPTVARQRQLVHRWVKRLSLLLFALRSLRRTVPTAAEDWVGRLSCTGPHGDRREPEATSLSLEFSHPLSGQKRGGADEVSKARDADEAVAAQQRLVGEKMPFDGCPGSSGPTAREPVTVTVHGGVLEAIIEMAASVLQSGFASPSHPQFPTLLLELHAFLSAWDQHAISRGVRLGRHPHVEENAAELQEDKWTQPDSCLTPGLSPSKENASSFAAGTTLAGGGGCRSVAPPDAAADERAASVPPAAAERLRALLRRRLRPALLTWLVENVHEVSDQMYNRLLPMLELLGAKEELLKALNDVALQGSSLNTAHGHHAAKVETPSVREKPDEDTGTLKICDGADIKLALRKSRAALLSLLLHHRERLTFQPPSLLSSLLRAAFPVSLIPHFSPADLAHGLTALQRLKAAAESPEDAAVAAFLASAIQGTSSVHVPDHSSKPCQAARSAHTGLDSDDKPGAKTSGNDKGYRVPPGIDDRSAEARWARMIIEDVPLQLIALLGRTNEHSHPERTKSDPSDTACLRVLPVSGALEHRDARTRVADFKGEVATIGGADSTEWRDGCHLQGDSIADDPSGSAVLGSQPEPEAPAADDAEACERPHRSTHGAENGAPARTGWDMLGSQQLAHAGTAAAQLLGLPSAAPFWVRMLERRIQPKTGGGDTEAPLRGGNSTTCPEFSGASHESSSTHGDIGSSLPNAESTAKSQAESAAISLLAPAAAAMTRYLLSTGPSATSSSTASIWTADQVGKSEGGTVSPTASPRGGANDAPASASPGADALRRAQSTKFSAYRGRIGEPNAPPSRPKARVKPLSSKAVRALVREKGDRLSVAGALRLLGGGAESHIVAHALAQDAVVLADAMQMLQGSQPAGQQGAGADEDDSAKQTLAAKDGNYEQRGECSEPRGASGRSPGPSLRVEGTAKLRRGASRPLHIDETPLLPGSNVQQDPGNDEKNVIRLSPAPDGAGGGQVSGRGDALKTAEWETPQSELLLQLQELGASYFLELVEQLAVISQHRLATVFQRSLNPVLAVAGDGRPPSTVAKDDSSLELDHRRTPWKPPPHVRGVISDLHVALTRLLLTMSGSQSLPLDAAASLVGPVISLLGDDGWSGVLSDATPGDSIEHCHDNGHARPAPPNEPPDGEPPGRDDLRQRRRRRGRPNIAREGDTHRSSEDDRCATASRPNGRLHMRGAGDIRSDSAAPLDPASRELKRAAASFLERMLPLVQEWLPRLGGHRGATLLHLLWGSSGKGESVPPFRDTSVVKGSEESTFTFQGDDDEFGGRTITGTANHEIGQLSGATAKQAASKMVQRLSSSEPGLRQESEAPLRMCARPQISTDVYSPGAWQAPVCRGALLHSLQQGALRTVRSLSPGALARLWEAFALQAHAAGHLPAPSADLNSEGMSLGLRRIVRAVTDKLVSLARCTAHGETPGNAACPGSMQTTRNVHNGEQRQRLDGKESEHQASGSGKEDSAGFSECQWLAGAVAAAGSGLLGSEEQQRIATAAARATPGSAAYFSLLAFIANSKSVPPAATSALVHELLTNAQLLMGQHKNSTRGSLADVKPGRTFFAGAGGGVIGHAESKSSLDTAGEALAHARSKEGGRLKRTRAKLSHELSAGNGRDPASPGHCLERNDGPGSALLCQKDVTSPVTPSSTGAAFALSERASTENPEGERQLLEPDVATAGWLLWTATQIHQRSLEYSADRRQPAGTADERGREKYSASRPFGAVSMRAVYGASGRLDSVLQSYLQVLLGELAQYRVHRAKENEESPPQQGSHKLSGCCRRPSQLYSQLIVSLDIVARIRQSFGQPESSGGYILGGLPRHPAIPDLLDGLTSLTNDRASDMSTSLPSDFIPGASRPSATMPRDATPCVSHRSTPQYSSLNALAYVLHLSRQARFFYPPLVEAVANAVASHRRTRLPAERAASLDSGERHEEPLQMRGKEAARRAHLEKDWQALLLLADAAVHQPQAALATLRRELLLLLDDGHTIQTLPLQHIVRVLRFALTARDPAGSTEPAEATHMMASADLATPAAGTALLSVQSVGVTNCKSRSRVADQSREDIVMASVAARCVKEGAPLLRELKDGRERGSFSQALMELEKQGYAVLGLIDTINKVRLLHMLSRRARQEGQSNRGTDRRRRLSSNALSTSLEAGAGSLEEPENRPPSTTPNEATSNRIKDPFAPLVCEEPLLESEQDGRRSSTAALAAGGIAETLRILQNEGPEWPRLLRAAGRHFLSKGSSGFHQTISTVLAHGLGVAHENEAWTPEGLSLDITLTAEAQDGRPVAVEVDGPTHFTEILRGAAPVGDAPETFFSVDGNLLASYSEARHQCNNSNMKEPGASPCTPTDQTVSSGRTTREHGEDNHATTPRATGEIYGRQYVPTALTQFKRQLLQATGWHVVSIPFFEWQPSQGVSESDGSQSQSPMRGRVEHTPSPQLLLLRRKLADAAPGLSMSPATRTTPQTAPSQSHARQMRARNVDTLLRVHMHAPRQSLPAAEGNIDEVDAGKRGGARPTDSKQPTGLKPGRRSTGKKVLHAGRMKDAVPSVRAEGKSGPSSEAGKQSVPSTSEQGLEDSDRMPQTRPVVDTTTKSRKRLRERPVETAERL</sequence>
<organism evidence="3 4">
    <name type="scientific">Besnoitia besnoiti</name>
    <name type="common">Apicomplexan protozoan</name>
    <dbReference type="NCBI Taxonomy" id="94643"/>
    <lineage>
        <taxon>Eukaryota</taxon>
        <taxon>Sar</taxon>
        <taxon>Alveolata</taxon>
        <taxon>Apicomplexa</taxon>
        <taxon>Conoidasida</taxon>
        <taxon>Coccidia</taxon>
        <taxon>Eucoccidiorida</taxon>
        <taxon>Eimeriorina</taxon>
        <taxon>Sarcocystidae</taxon>
        <taxon>Besnoitia</taxon>
    </lineage>
</organism>
<feature type="region of interest" description="Disordered" evidence="1">
    <location>
        <begin position="1318"/>
        <end position="1350"/>
    </location>
</feature>
<dbReference type="RefSeq" id="XP_029219850.1">
    <property type="nucleotide sequence ID" value="XM_029363927.1"/>
</dbReference>
<feature type="region of interest" description="Disordered" evidence="1">
    <location>
        <begin position="3103"/>
        <end position="3127"/>
    </location>
</feature>